<dbReference type="PRINTS" id="PR00196">
    <property type="entry name" value="ANNEXIN"/>
</dbReference>
<dbReference type="GO" id="GO:0005737">
    <property type="term" value="C:cytoplasm"/>
    <property type="evidence" value="ECO:0007669"/>
    <property type="project" value="TreeGrafter"/>
</dbReference>
<dbReference type="FunFam" id="1.10.220.10:FF:000004">
    <property type="entry name" value="Annexin"/>
    <property type="match status" value="1"/>
</dbReference>
<dbReference type="PROSITE" id="PS00223">
    <property type="entry name" value="ANNEXIN_1"/>
    <property type="match status" value="1"/>
</dbReference>
<keyword evidence="5 6" id="KW-0111">Calcium/phospholipid-binding</keyword>
<dbReference type="STRING" id="34506.A0A090LA14"/>
<dbReference type="SUPFAM" id="SSF47874">
    <property type="entry name" value="Annexin"/>
    <property type="match status" value="1"/>
</dbReference>
<dbReference type="GeneID" id="36376710"/>
<accession>A0A090LA14</accession>
<dbReference type="RefSeq" id="XP_024503546.1">
    <property type="nucleotide sequence ID" value="XM_024649694.1"/>
</dbReference>
<dbReference type="InterPro" id="IPR001464">
    <property type="entry name" value="Annexin"/>
</dbReference>
<keyword evidence="3 6" id="KW-0106">Calcium</keyword>
<protein>
    <recommendedName>
        <fullName evidence="6">Annexin</fullName>
    </recommendedName>
</protein>
<dbReference type="GO" id="GO:0005509">
    <property type="term" value="F:calcium ion binding"/>
    <property type="evidence" value="ECO:0007669"/>
    <property type="project" value="InterPro"/>
</dbReference>
<evidence type="ECO:0000313" key="7">
    <source>
        <dbReference type="EMBL" id="CEF64345.1"/>
    </source>
</evidence>
<evidence type="ECO:0000256" key="3">
    <source>
        <dbReference type="ARBA" id="ARBA00022837"/>
    </source>
</evidence>
<comment type="domain">
    <text evidence="6">A pair of annexin repeats may form one binding site for calcium and phospholipid.</text>
</comment>
<dbReference type="PANTHER" id="PTHR10502:SF102">
    <property type="entry name" value="ANNEXIN B11"/>
    <property type="match status" value="1"/>
</dbReference>
<dbReference type="OMA" id="ADIRNMF"/>
<dbReference type="EMBL" id="LN609528">
    <property type="protein sequence ID" value="CEF64345.1"/>
    <property type="molecule type" value="Genomic_DNA"/>
</dbReference>
<dbReference type="InterPro" id="IPR018502">
    <property type="entry name" value="Annexin_repeat"/>
</dbReference>
<evidence type="ECO:0000313" key="10">
    <source>
        <dbReference type="WormBase" id="SRAE_1000259900"/>
    </source>
</evidence>
<dbReference type="GO" id="GO:0012506">
    <property type="term" value="C:vesicle membrane"/>
    <property type="evidence" value="ECO:0007669"/>
    <property type="project" value="TreeGrafter"/>
</dbReference>
<dbReference type="GO" id="GO:0005886">
    <property type="term" value="C:plasma membrane"/>
    <property type="evidence" value="ECO:0007669"/>
    <property type="project" value="TreeGrafter"/>
</dbReference>
<gene>
    <name evidence="7 9 10" type="ORF">SRAE_1000259900</name>
</gene>
<evidence type="ECO:0000256" key="5">
    <source>
        <dbReference type="ARBA" id="ARBA00023302"/>
    </source>
</evidence>
<evidence type="ECO:0000256" key="6">
    <source>
        <dbReference type="RuleBase" id="RU003540"/>
    </source>
</evidence>
<dbReference type="WBParaSite" id="SRAE_1000259900.1">
    <property type="protein sequence ID" value="SRAE_1000259900.1"/>
    <property type="gene ID" value="WBGene00259215"/>
</dbReference>
<dbReference type="PROSITE" id="PS51897">
    <property type="entry name" value="ANNEXIN_2"/>
    <property type="match status" value="4"/>
</dbReference>
<evidence type="ECO:0000256" key="1">
    <source>
        <dbReference type="ARBA" id="ARBA00007831"/>
    </source>
</evidence>
<keyword evidence="8" id="KW-1185">Reference proteome</keyword>
<sequence length="398" mass="44791">MCFNYNGYSPQWIGTYSFDGFSSGMNGMGNVGNQGINMGICNPTAPPMYQTPPSQYCNQAIPQSTLGTSQYVENSTVAVKYLFGTPSIKTNPNFNPMADANTLRNAMKGFGCDKNRILKVLCTCANWQRQQIYNSFLQMFGKDLIRELKSELSGDFEDLIVALMTRPAEYDAKELHRSMKGLGTRENILIEIMCSRSNSEIHQIKSVYQQLYGRNLENDICGDTSGYFKNFLLCLCAGNRNESGLVDQMSAQQTANTLYQAGEGRLGTDESTFLNILCSQNFAQLKFIFSEYHRLTGHTMGYAIEAEFSGDIKNGLLGLYEITMNRPAFFATQFENSMKGLGTKDKDLIRLTVTRSEIDMIDIRNEYFRMYGRTLQERIIGDTSGKYRQSLLTLVEGN</sequence>
<evidence type="ECO:0000313" key="8">
    <source>
        <dbReference type="Proteomes" id="UP000035682"/>
    </source>
</evidence>
<dbReference type="Proteomes" id="UP000035682">
    <property type="component" value="Unplaced"/>
</dbReference>
<reference evidence="7 8" key="1">
    <citation type="submission" date="2014-09" db="EMBL/GenBank/DDBJ databases">
        <authorList>
            <person name="Martin A.A."/>
        </authorList>
    </citation>
    <scope>NUCLEOTIDE SEQUENCE</scope>
    <source>
        <strain evidence="8">ED321</strain>
        <strain evidence="7">ED321 Heterogonic</strain>
    </source>
</reference>
<reference evidence="9" key="2">
    <citation type="submission" date="2020-12" db="UniProtKB">
        <authorList>
            <consortium name="WormBaseParasite"/>
        </authorList>
    </citation>
    <scope>IDENTIFICATION</scope>
</reference>
<keyword evidence="2 6" id="KW-0677">Repeat</keyword>
<dbReference type="GO" id="GO:0001786">
    <property type="term" value="F:phosphatidylserine binding"/>
    <property type="evidence" value="ECO:0007669"/>
    <property type="project" value="TreeGrafter"/>
</dbReference>
<dbReference type="Gene3D" id="1.10.220.10">
    <property type="entry name" value="Annexin"/>
    <property type="match status" value="4"/>
</dbReference>
<dbReference type="InterPro" id="IPR037104">
    <property type="entry name" value="Annexin_sf"/>
</dbReference>
<dbReference type="Pfam" id="PF00191">
    <property type="entry name" value="Annexin"/>
    <property type="match status" value="4"/>
</dbReference>
<evidence type="ECO:0000313" key="9">
    <source>
        <dbReference type="WBParaSite" id="SRAE_1000259900.1"/>
    </source>
</evidence>
<dbReference type="OrthoDB" id="37886at2759"/>
<dbReference type="GO" id="GO:0005544">
    <property type="term" value="F:calcium-dependent phospholipid binding"/>
    <property type="evidence" value="ECO:0007669"/>
    <property type="project" value="UniProtKB-KW"/>
</dbReference>
<proteinExistence type="inferred from homology"/>
<evidence type="ECO:0000256" key="2">
    <source>
        <dbReference type="ARBA" id="ARBA00022737"/>
    </source>
</evidence>
<dbReference type="FunFam" id="1.10.220.10:FF:000001">
    <property type="entry name" value="Annexin"/>
    <property type="match status" value="1"/>
</dbReference>
<comment type="similarity">
    <text evidence="1 6">Belongs to the annexin family.</text>
</comment>
<organism evidence="7">
    <name type="scientific">Strongyloides ratti</name>
    <name type="common">Parasitic roundworm</name>
    <dbReference type="NCBI Taxonomy" id="34506"/>
    <lineage>
        <taxon>Eukaryota</taxon>
        <taxon>Metazoa</taxon>
        <taxon>Ecdysozoa</taxon>
        <taxon>Nematoda</taxon>
        <taxon>Chromadorea</taxon>
        <taxon>Rhabditida</taxon>
        <taxon>Tylenchina</taxon>
        <taxon>Panagrolaimomorpha</taxon>
        <taxon>Strongyloidoidea</taxon>
        <taxon>Strongyloididae</taxon>
        <taxon>Strongyloides</taxon>
    </lineage>
</organism>
<dbReference type="FunFam" id="1.10.220.10:FF:000003">
    <property type="entry name" value="Annexin"/>
    <property type="match status" value="1"/>
</dbReference>
<dbReference type="FunFam" id="1.10.220.10:FF:000002">
    <property type="entry name" value="Annexin"/>
    <property type="match status" value="1"/>
</dbReference>
<dbReference type="SMART" id="SM00335">
    <property type="entry name" value="ANX"/>
    <property type="match status" value="4"/>
</dbReference>
<keyword evidence="4 6" id="KW-0041">Annexin</keyword>
<dbReference type="GO" id="GO:0005634">
    <property type="term" value="C:nucleus"/>
    <property type="evidence" value="ECO:0007669"/>
    <property type="project" value="TreeGrafter"/>
</dbReference>
<name>A0A090LA14_STRRB</name>
<dbReference type="WormBase" id="SRAE_1000259900">
    <property type="protein sequence ID" value="SRP08103"/>
    <property type="gene ID" value="WBGene00259215"/>
</dbReference>
<dbReference type="AlphaFoldDB" id="A0A090LA14"/>
<dbReference type="PANTHER" id="PTHR10502">
    <property type="entry name" value="ANNEXIN"/>
    <property type="match status" value="1"/>
</dbReference>
<dbReference type="CTD" id="36376710"/>
<evidence type="ECO:0000256" key="4">
    <source>
        <dbReference type="ARBA" id="ARBA00023216"/>
    </source>
</evidence>
<dbReference type="InterPro" id="IPR018252">
    <property type="entry name" value="Annexin_repeat_CS"/>
</dbReference>